<reference evidence="1 2" key="1">
    <citation type="journal article" date="2016" name="Nat. Commun.">
        <title>Thousands of microbial genomes shed light on interconnected biogeochemical processes in an aquifer system.</title>
        <authorList>
            <person name="Anantharaman K."/>
            <person name="Brown C.T."/>
            <person name="Hug L.A."/>
            <person name="Sharon I."/>
            <person name="Castelle C.J."/>
            <person name="Probst A.J."/>
            <person name="Thomas B.C."/>
            <person name="Singh A."/>
            <person name="Wilkins M.J."/>
            <person name="Karaoz U."/>
            <person name="Brodie E.L."/>
            <person name="Williams K.H."/>
            <person name="Hubbard S.S."/>
            <person name="Banfield J.F."/>
        </authorList>
    </citation>
    <scope>NUCLEOTIDE SEQUENCE [LARGE SCALE GENOMIC DNA]</scope>
</reference>
<name>A0A1F4Z9T3_9BACT</name>
<dbReference type="AlphaFoldDB" id="A0A1F4Z9T3"/>
<proteinExistence type="predicted"/>
<comment type="caution">
    <text evidence="1">The sequence shown here is derived from an EMBL/GenBank/DDBJ whole genome shotgun (WGS) entry which is preliminary data.</text>
</comment>
<dbReference type="EMBL" id="MEXL01000018">
    <property type="protein sequence ID" value="OGD03048.1"/>
    <property type="molecule type" value="Genomic_DNA"/>
</dbReference>
<sequence>MATQEIELSLNQIVKYFPSQAQVPPLIYSDTELRIPLKVSLGSGKTARMLLTPKTARVLIEAGFKLHIPTSPTT</sequence>
<evidence type="ECO:0000313" key="2">
    <source>
        <dbReference type="Proteomes" id="UP000178993"/>
    </source>
</evidence>
<organism evidence="1 2">
    <name type="scientific">Candidatus Amesbacteria bacterium RIFCSPHIGHO2_12_FULL_48_14</name>
    <dbReference type="NCBI Taxonomy" id="1797257"/>
    <lineage>
        <taxon>Bacteria</taxon>
        <taxon>Candidatus Amesiibacteriota</taxon>
    </lineage>
</organism>
<accession>A0A1F4Z9T3</accession>
<evidence type="ECO:0000313" key="1">
    <source>
        <dbReference type="EMBL" id="OGD03048.1"/>
    </source>
</evidence>
<gene>
    <name evidence="1" type="ORF">A3E17_00585</name>
</gene>
<protein>
    <submittedName>
        <fullName evidence="1">Uncharacterized protein</fullName>
    </submittedName>
</protein>
<dbReference type="Proteomes" id="UP000178993">
    <property type="component" value="Unassembled WGS sequence"/>
</dbReference>